<accession>A0A378AE92</accession>
<dbReference type="EMBL" id="UGMD01000002">
    <property type="protein sequence ID" value="STV07039.1"/>
    <property type="molecule type" value="Genomic_DNA"/>
</dbReference>
<reference evidence="1 2" key="1">
    <citation type="submission" date="2018-06" db="EMBL/GenBank/DDBJ databases">
        <authorList>
            <consortium name="Pathogen Informatics"/>
            <person name="Doyle S."/>
        </authorList>
    </citation>
    <scope>NUCLEOTIDE SEQUENCE [LARGE SCALE GENOMIC DNA]</scope>
    <source>
        <strain evidence="1 2">NCTC204</strain>
    </source>
</reference>
<sequence length="191" mass="20043">MSYFGLNPVNQNQKLDQAASNPVGSPKNDVGFFDGSVSGAASGLYSGLVAKPDQLLWAGVDAVVSPIAQFVNDNTSFRDTSPEYIARQRELAASQVKRLTPDAATTGTAGQVLYGLFDMGSQAVVSTLAAGPAGAAAAVTSLQGFSEFERLRGEGVDYSTAQEVALVHGLTAGARYSHTDEHRPACWWRTG</sequence>
<evidence type="ECO:0000313" key="1">
    <source>
        <dbReference type="EMBL" id="STV07039.1"/>
    </source>
</evidence>
<proteinExistence type="predicted"/>
<dbReference type="AlphaFoldDB" id="A0A378AE92"/>
<organism evidence="1 2">
    <name type="scientific">Klebsiella pneumoniae</name>
    <dbReference type="NCBI Taxonomy" id="573"/>
    <lineage>
        <taxon>Bacteria</taxon>
        <taxon>Pseudomonadati</taxon>
        <taxon>Pseudomonadota</taxon>
        <taxon>Gammaproteobacteria</taxon>
        <taxon>Enterobacterales</taxon>
        <taxon>Enterobacteriaceae</taxon>
        <taxon>Klebsiella/Raoultella group</taxon>
        <taxon>Klebsiella</taxon>
        <taxon>Klebsiella pneumoniae complex</taxon>
    </lineage>
</organism>
<evidence type="ECO:0000313" key="2">
    <source>
        <dbReference type="Proteomes" id="UP000255192"/>
    </source>
</evidence>
<gene>
    <name evidence="1" type="ORF">NCTC204_03856</name>
</gene>
<protein>
    <submittedName>
        <fullName evidence="1">Uncharacterized protein</fullName>
    </submittedName>
</protein>
<dbReference type="Proteomes" id="UP000255192">
    <property type="component" value="Unassembled WGS sequence"/>
</dbReference>
<name>A0A378AE92_KLEPN</name>